<accession>A0A7R7IEE3</accession>
<dbReference type="SUPFAM" id="SSF117130">
    <property type="entry name" value="CsrA-like"/>
    <property type="match status" value="1"/>
</dbReference>
<evidence type="ECO:0000313" key="8">
    <source>
        <dbReference type="Proteomes" id="UP000595897"/>
    </source>
</evidence>
<organism evidence="7 8">
    <name type="scientific">Anaeromicropila herbilytica</name>
    <dbReference type="NCBI Taxonomy" id="2785025"/>
    <lineage>
        <taxon>Bacteria</taxon>
        <taxon>Bacillati</taxon>
        <taxon>Bacillota</taxon>
        <taxon>Clostridia</taxon>
        <taxon>Lachnospirales</taxon>
        <taxon>Lachnospiraceae</taxon>
        <taxon>Anaeromicropila</taxon>
    </lineage>
</organism>
<dbReference type="Gene3D" id="2.60.40.4380">
    <property type="entry name" value="Translational regulator CsrA"/>
    <property type="match status" value="1"/>
</dbReference>
<dbReference type="GO" id="GO:0044781">
    <property type="term" value="P:bacterial-type flagellum organization"/>
    <property type="evidence" value="ECO:0007669"/>
    <property type="project" value="UniProtKB-KW"/>
</dbReference>
<dbReference type="Proteomes" id="UP000595897">
    <property type="component" value="Chromosome"/>
</dbReference>
<evidence type="ECO:0000256" key="4">
    <source>
        <dbReference type="ARBA" id="ARBA00022845"/>
    </source>
</evidence>
<keyword evidence="3 6" id="KW-1005">Bacterial flagellum biogenesis</keyword>
<dbReference type="InterPro" id="IPR003751">
    <property type="entry name" value="CsrA"/>
</dbReference>
<dbReference type="GO" id="GO:0048027">
    <property type="term" value="F:mRNA 5'-UTR binding"/>
    <property type="evidence" value="ECO:0007669"/>
    <property type="project" value="UniProtKB-UniRule"/>
</dbReference>
<dbReference type="RefSeq" id="WP_271713600.1">
    <property type="nucleotide sequence ID" value="NZ_AP024169.1"/>
</dbReference>
<keyword evidence="4 6" id="KW-0810">Translation regulation</keyword>
<dbReference type="KEGG" id="ahb:bsdtb5_38520"/>
<evidence type="ECO:0000256" key="6">
    <source>
        <dbReference type="HAMAP-Rule" id="MF_00167"/>
    </source>
</evidence>
<name>A0A7R7IEE3_9FIRM</name>
<dbReference type="HAMAP" id="MF_00167">
    <property type="entry name" value="CsrA"/>
    <property type="match status" value="1"/>
</dbReference>
<protein>
    <recommendedName>
        <fullName evidence="6">Translational regulator CsrA</fullName>
    </recommendedName>
</protein>
<evidence type="ECO:0000256" key="1">
    <source>
        <dbReference type="ARBA" id="ARBA00022490"/>
    </source>
</evidence>
<keyword evidence="8" id="KW-1185">Reference proteome</keyword>
<dbReference type="GO" id="GO:0045947">
    <property type="term" value="P:negative regulation of translational initiation"/>
    <property type="evidence" value="ECO:0007669"/>
    <property type="project" value="UniProtKB-UniRule"/>
</dbReference>
<dbReference type="GO" id="GO:0006109">
    <property type="term" value="P:regulation of carbohydrate metabolic process"/>
    <property type="evidence" value="ECO:0007669"/>
    <property type="project" value="InterPro"/>
</dbReference>
<dbReference type="Pfam" id="PF02599">
    <property type="entry name" value="CsrA"/>
    <property type="match status" value="1"/>
</dbReference>
<evidence type="ECO:0000256" key="2">
    <source>
        <dbReference type="ARBA" id="ARBA00022491"/>
    </source>
</evidence>
<proteinExistence type="inferred from homology"/>
<evidence type="ECO:0000256" key="3">
    <source>
        <dbReference type="ARBA" id="ARBA00022795"/>
    </source>
</evidence>
<keyword evidence="5 6" id="KW-0694">RNA-binding</keyword>
<dbReference type="NCBIfam" id="TIGR00202">
    <property type="entry name" value="csrA"/>
    <property type="match status" value="1"/>
</dbReference>
<dbReference type="GO" id="GO:1902208">
    <property type="term" value="P:regulation of bacterial-type flagellum assembly"/>
    <property type="evidence" value="ECO:0007669"/>
    <property type="project" value="UniProtKB-UniRule"/>
</dbReference>
<gene>
    <name evidence="6 7" type="primary">csrA</name>
    <name evidence="7" type="ORF">bsdtb5_38520</name>
</gene>
<evidence type="ECO:0000256" key="5">
    <source>
        <dbReference type="ARBA" id="ARBA00022884"/>
    </source>
</evidence>
<comment type="function">
    <text evidence="6">A translational regulator that binds mRNA to regulate translation initiation and/or mRNA stability. Usually binds in the 5'-UTR at or near the Shine-Dalgarno sequence preventing ribosome-binding, thus repressing translation. Its main target seems to be the major flagellin gene, while its function is anatagonized by FliW.</text>
</comment>
<keyword evidence="2 6" id="KW-0678">Repressor</keyword>
<dbReference type="GO" id="GO:0005829">
    <property type="term" value="C:cytosol"/>
    <property type="evidence" value="ECO:0007669"/>
    <property type="project" value="TreeGrafter"/>
</dbReference>
<reference evidence="7 8" key="1">
    <citation type="submission" date="2020-11" db="EMBL/GenBank/DDBJ databases">
        <title>Draft genome sequencing of a Lachnospiraceae strain isolated from anoxic soil subjected to BSD treatment.</title>
        <authorList>
            <person name="Uek A."/>
            <person name="Tonouchi A."/>
        </authorList>
    </citation>
    <scope>NUCLEOTIDE SEQUENCE [LARGE SCALE GENOMIC DNA]</scope>
    <source>
        <strain evidence="7 8">TB5</strain>
    </source>
</reference>
<dbReference type="AlphaFoldDB" id="A0A7R7IEE3"/>
<dbReference type="PANTHER" id="PTHR34984">
    <property type="entry name" value="CARBON STORAGE REGULATOR"/>
    <property type="match status" value="1"/>
</dbReference>
<evidence type="ECO:0000313" key="7">
    <source>
        <dbReference type="EMBL" id="BCN32557.1"/>
    </source>
</evidence>
<comment type="subcellular location">
    <subcellularLocation>
        <location evidence="6">Cytoplasm</location>
    </subcellularLocation>
</comment>
<sequence>MLALSRKNNESIIIGNDIEITILEIKGDQVKIGINAPKSVSIYRKEIYLQIQESNREAAKSEIALDAIQNLFDQKKN</sequence>
<comment type="subunit">
    <text evidence="6">Homodimer; the beta-strands of each monomer intercalate to form a hydrophobic core, while the alpha-helices form wings that extend away from the core.</text>
</comment>
<dbReference type="InterPro" id="IPR036107">
    <property type="entry name" value="CsrA_sf"/>
</dbReference>
<dbReference type="PANTHER" id="PTHR34984:SF1">
    <property type="entry name" value="CARBON STORAGE REGULATOR"/>
    <property type="match status" value="1"/>
</dbReference>
<keyword evidence="1 6" id="KW-0963">Cytoplasm</keyword>
<dbReference type="EMBL" id="AP024169">
    <property type="protein sequence ID" value="BCN32557.1"/>
    <property type="molecule type" value="Genomic_DNA"/>
</dbReference>
<comment type="similarity">
    <text evidence="6">Belongs to the CsrA/RsmA family.</text>
</comment>
<dbReference type="GO" id="GO:0006402">
    <property type="term" value="P:mRNA catabolic process"/>
    <property type="evidence" value="ECO:0007669"/>
    <property type="project" value="InterPro"/>
</dbReference>
<dbReference type="NCBIfam" id="NF002469">
    <property type="entry name" value="PRK01712.1"/>
    <property type="match status" value="1"/>
</dbReference>
<dbReference type="FunFam" id="2.60.40.4380:FF:000002">
    <property type="entry name" value="Translational regulator CsrA"/>
    <property type="match status" value="1"/>
</dbReference>